<dbReference type="Pfam" id="PF06782">
    <property type="entry name" value="UPF0236"/>
    <property type="match status" value="1"/>
</dbReference>
<evidence type="ECO:0008006" key="4">
    <source>
        <dbReference type="Google" id="ProtNLM"/>
    </source>
</evidence>
<name>A0A2T4IAT2_9MOLU</name>
<comment type="caution">
    <text evidence="2">The sequence shown here is derived from an EMBL/GenBank/DDBJ whole genome shotgun (WGS) entry which is preliminary data.</text>
</comment>
<comment type="similarity">
    <text evidence="1">Belongs to the UPF0236 family.</text>
</comment>
<evidence type="ECO:0000313" key="2">
    <source>
        <dbReference type="EMBL" id="PTD31807.1"/>
    </source>
</evidence>
<gene>
    <name evidence="2" type="ORF">MLEAa_0190</name>
</gene>
<organism evidence="2 3">
    <name type="scientific">Mycoplasma leachii 06049</name>
    <dbReference type="NCBI Taxonomy" id="1188244"/>
    <lineage>
        <taxon>Bacteria</taxon>
        <taxon>Bacillati</taxon>
        <taxon>Mycoplasmatota</taxon>
        <taxon>Mollicutes</taxon>
        <taxon>Mycoplasmataceae</taxon>
        <taxon>Mycoplasma</taxon>
    </lineage>
</organism>
<sequence>MSIKIDIFNNEFLFLKELYSQKADEINQIEKHFREVERKKLHPNWRIFRRSKRKWVTLAGVFELNITMYETTNELTNKITRFTYYHHDKLKELKFSKYDIDNIKFAIKSYLDGSHIPSFLRSVLPSKQLLNHYLQTLEISKKIEQKNKEKLDSLKTNLFNWNDQIYIEMDDLYINHQAEKKKKMRVREIIFHTQKNNKLENVLNLFFTKNLDERLNEFNDLNFVFNTIKEITKQTKTTKKIVVNGDGARWIKKLAEKLNLDFSLDLFHIRKALNIAFGFNKFAFKENKKLFKTWYNKTFNLSWKKAFECAIFTKNLVLFKQLYNQFLTESKTKNVSKTILLNAKNFYKLIINNSNYVFNKNQKLSSYTEHFVYNSFKKHIKKEQSLFCFKNIKSKIIYKNLLKNQITIFY</sequence>
<dbReference type="EMBL" id="LAUU01000002">
    <property type="protein sequence ID" value="PTD31807.1"/>
    <property type="molecule type" value="Genomic_DNA"/>
</dbReference>
<evidence type="ECO:0000256" key="1">
    <source>
        <dbReference type="ARBA" id="ARBA00006539"/>
    </source>
</evidence>
<reference evidence="2 3" key="1">
    <citation type="submission" date="2015-04" db="EMBL/GenBank/DDBJ databases">
        <title>Genome sequence of Mycoplasma leachii strain 06049.</title>
        <authorList>
            <person name="Sirand-Pugnet P."/>
            <person name="Breton M."/>
            <person name="Dordet-Frisoni E."/>
            <person name="Baranowski E."/>
            <person name="Barre A."/>
            <person name="Couture C."/>
            <person name="Dupuy V."/>
            <person name="Gaurivaud P."/>
            <person name="Jacob D."/>
            <person name="Lemaitre C."/>
            <person name="Manso-Silvan L."/>
            <person name="Nikolski M."/>
            <person name="Nouvel L.-X."/>
            <person name="Poumarat F."/>
            <person name="Tardy F."/>
            <person name="Thebault P."/>
            <person name="Theil S."/>
            <person name="Citti C."/>
            <person name="Thiaucourt F."/>
            <person name="Blanchard A."/>
        </authorList>
    </citation>
    <scope>NUCLEOTIDE SEQUENCE [LARGE SCALE GENOMIC DNA]</scope>
    <source>
        <strain evidence="2 3">06049</strain>
    </source>
</reference>
<dbReference type="Proteomes" id="UP000241093">
    <property type="component" value="Unassembled WGS sequence"/>
</dbReference>
<dbReference type="InterPro" id="IPR009620">
    <property type="entry name" value="UPF0236"/>
</dbReference>
<protein>
    <recommendedName>
        <fullName evidence="4">Transposase</fullName>
    </recommendedName>
</protein>
<accession>A0A2T4IAT2</accession>
<dbReference type="RefSeq" id="WP_107669301.1">
    <property type="nucleotide sequence ID" value="NZ_LAUU01000002.1"/>
</dbReference>
<dbReference type="AlphaFoldDB" id="A0A2T4IAT2"/>
<dbReference type="NCBIfam" id="NF046004">
    <property type="entry name" value="ICE_Mbov_0401"/>
    <property type="match status" value="1"/>
</dbReference>
<proteinExistence type="inferred from homology"/>
<evidence type="ECO:0000313" key="3">
    <source>
        <dbReference type="Proteomes" id="UP000241093"/>
    </source>
</evidence>